<feature type="domain" description="Autotransporter" evidence="3">
    <location>
        <begin position="2069"/>
        <end position="2346"/>
    </location>
</feature>
<evidence type="ECO:0000313" key="4">
    <source>
        <dbReference type="EMBL" id="OOC09014.1"/>
    </source>
</evidence>
<evidence type="ECO:0000256" key="2">
    <source>
        <dbReference type="SAM" id="MobiDB-lite"/>
    </source>
</evidence>
<dbReference type="PROSITE" id="PS51208">
    <property type="entry name" value="AUTOTRANSPORTER"/>
    <property type="match status" value="1"/>
</dbReference>
<dbReference type="GO" id="GO:0019867">
    <property type="term" value="C:outer membrane"/>
    <property type="evidence" value="ECO:0007669"/>
    <property type="project" value="InterPro"/>
</dbReference>
<dbReference type="InterPro" id="IPR005546">
    <property type="entry name" value="Autotransporte_beta"/>
</dbReference>
<evidence type="ECO:0000256" key="1">
    <source>
        <dbReference type="ARBA" id="ARBA00022729"/>
    </source>
</evidence>
<sequence length="2346" mass="239801">MLFPTSAHALWDWLWTGEDSADWFAAGNWWDDDGESTGALPGGGDSVLIAREGVHGGNPWPVIDGEEATVDWLSVGADPETAELTIRNGGVLDARNVGIGSDLTDSDAGVRRGRVTVTGEGSELVVDDPDGGLSVGYYSNSTAELFIEDGGVVQASQTDFGVPNLVGGDDGASGYVEVIGEGSRFTNIGDLDLGGSFQFTSSLGVTGNVRVIDGGKLVVTGELGLGSEPGSVGLLEIGSSGEDAPGHVYVQDGIVAREGESLIHFQHGDEDYYFTEDGTIEGQAPALEGALNLHHYGTGQTLLTGHTHELTGVVDVHRGTLGVEEGSMDLQSEPLRVLDEGTFFVGAGGQLDAEEVEVGEDPGEPGRLQVAEGGHLDVSDGLLLGGEGEGELELAGGSEGELESAVAGRDSGGSGRVEIDDSSLAVARGFTLGRAGTGELVLTDGGQLDTATATLGEEAGAEGEVHLEAGLWISRGELTVGDAGAGTVTVEEGLVETDDVANFGASDSGEGTLEVLGEDAEFLGRVWIGKKGHGVLEVRDGGRVGGNQLYLAQREGGSAEGRITGEGTRIDRGDADLNTVAVGSRGTARLEVSDGAELAATRLFLGRYLGAEGHLVLGDGERAGILKVDETFEVGDGHGILEFDHAQAPYHFTDTGEDDGTEVALSGEVELRHTGEGTTVFSGDYALGADSIIEEGTLQVGAGDESGSIEGRVENDGVLAFNRADEYTVEADVSGDGDLVQRGEGALILDSEQDYTGETRVESGTLVADADLSAASARVLDGGTLAGRGTLGDTTVEDGGRLDPGNSVGSLTVDGDLLLSPESRLDFALGAPGEDEPDAGTSDRIEVTGDLILDGVLDLRQSEDGDDGDAGFGYYRLMTWEGALTDNELEIGESPELDEGALFLLNPEGGYLDMHVAVAGDDTLQHWQGGDGTWSDASEQWMNDGGEVAVPWAGNHGVFRDEGDYQGGTVEVEGTQSFKGLQFVDEDYRLEGPGVIAPDADEDGELRVLADRAEIAVDITGDGKLYKTEGGTAVLTGEATHAGGTRIESGVLQVGDGGTEGRLAGDVELLEPGTLRMDRSDDATLDGAVTGDGDLVHAGDGTLVLTGDVAPGETLIEGATLQVGDGGEAGTLDGDVHNEGTVVFDRADTVVFGGALEGEGDLVQRGEGTLAVDGAQALEGETRVESGVLRVDGDLGGSATTVTDNATLAGDGTVGATRVEDGGVMDLSVGAGALRIDGDLALDPGATLDVALGEPGEENPADGVSGRVEVGGDLTLDGTLDLRASEAPDAGDPGLGYYRLMTWEGDLNDRDLAVGDLPELEEDVLHELQYGDDRLDLFIGLEGDDSLQHWQGGDGVWSDNGADWLNKGGEIAVAWGGQHAVFKDADPYRGGTVEVEGTQAFEGMQFVDSGYRLRGDGELETSDEGEIRVLASHAEIRTDITGSGALTKTEEGTLLFSGDADHAGGTDVEAGELLLDGGSIDHAGAETRVGIAGGTARLGVEDGATVRDGGATLGEFENAAGHARVQGAGSRWESAGGLRVGAAGEGELELRSGGELASEFAYIGAAGTGSGRVHVSGDGTRVDIADDLIVGDGGQGRVEVERGARLGAGALDIGYADSAEGSAKVAGAGTELEVDGRLTAGTFGEGELAIADGAEVQAGSGSVARFAEASGQAAVIGEDSQWAMDGMLAVAAGRDSAGTVLVAEGGRISAGAGVALGAGADSEGTLEIGGTDTAGVVEAGRIEGLGDGATLSLTHGQEDYHLTFDGTAGGDPVTLSGDLDVVHAGAGMTVIEGEHDLSGDADVHGGNLRVNGSMADSAVTVHAGGVISGTGTVGDLNVASGGQVRPGNSVGSLAVAGDMTLESGSVHVVEVSEDGSEADHTGIGGELTIEDGVRLHVTEENGGDGRLFEGDEITHTVLAAEGGVDGSFDEVSDDFVFLDTSVAYSDTGVQLTLSRVAVFESAAETANQRAVAGALDELAGDEPVSALVDSLLVRDTHGARAGLDSLSGADHTHAQQVGMRSDQRFRGLLRGRMGGTVAPAAGEVASLSDLAGTQWASAGRPSGASATSTPESDRHWWVRAQGGQGEIDDTSGAAGSDYSFGGIALGADTSLGEDGFMGVGLGFSRATADSGAADIDVDSWQVAVYGGWERNGYYVRGDVGASYHDAETDRDVALTGDTAEASYSATGVGAGVEFGRGFDVGERTRVAPFAGLDYQQQSRESFTESGAGQANLQVDSEREHSLRTRLGVNLDQHFETAGGAELVPNVEVAWLQEHGDRASEMRTAFDGAPEQQFTIEGPELSRDRIHVNAGLSARFGEGSRVDVGYHGEFASSDDVHAAGITFRQSW</sequence>
<dbReference type="Pfam" id="PF12951">
    <property type="entry name" value="PATR"/>
    <property type="match status" value="5"/>
</dbReference>
<dbReference type="NCBIfam" id="TIGR02601">
    <property type="entry name" value="autotrns_rpt"/>
    <property type="match status" value="2"/>
</dbReference>
<gene>
    <name evidence="4" type="ORF">B1A74_13265</name>
</gene>
<dbReference type="STRING" id="252474.B1A74_13265"/>
<dbReference type="InterPro" id="IPR036709">
    <property type="entry name" value="Autotransporte_beta_dom_sf"/>
</dbReference>
<comment type="caution">
    <text evidence="4">The sequence shown here is derived from an EMBL/GenBank/DDBJ whole genome shotgun (WGS) entry which is preliminary data.</text>
</comment>
<keyword evidence="1" id="KW-0732">Signal</keyword>
<accession>A0A1V2ZV75</accession>
<dbReference type="Pfam" id="PF03797">
    <property type="entry name" value="Autotransporter"/>
    <property type="match status" value="1"/>
</dbReference>
<dbReference type="InterPro" id="IPR012332">
    <property type="entry name" value="Autotransporter_pectin_lyase_C"/>
</dbReference>
<evidence type="ECO:0000313" key="5">
    <source>
        <dbReference type="Proteomes" id="UP000189177"/>
    </source>
</evidence>
<keyword evidence="5" id="KW-1185">Reference proteome</keyword>
<evidence type="ECO:0000259" key="3">
    <source>
        <dbReference type="PROSITE" id="PS51208"/>
    </source>
</evidence>
<dbReference type="NCBIfam" id="TIGR01414">
    <property type="entry name" value="autotrans_barl"/>
    <property type="match status" value="1"/>
</dbReference>
<dbReference type="EMBL" id="MUZR01000068">
    <property type="protein sequence ID" value="OOC09014.1"/>
    <property type="molecule type" value="Genomic_DNA"/>
</dbReference>
<dbReference type="PANTHER" id="PTHR35037:SF3">
    <property type="entry name" value="C-TERMINAL REGION OF AIDA-LIKE PROTEIN"/>
    <property type="match status" value="1"/>
</dbReference>
<feature type="region of interest" description="Disordered" evidence="2">
    <location>
        <begin position="2055"/>
        <end position="2074"/>
    </location>
</feature>
<dbReference type="InterPro" id="IPR006315">
    <property type="entry name" value="OM_autotransptr_brl_dom"/>
</dbReference>
<dbReference type="Proteomes" id="UP000189177">
    <property type="component" value="Unassembled WGS sequence"/>
</dbReference>
<dbReference type="InterPro" id="IPR051551">
    <property type="entry name" value="Autotransporter_adhesion"/>
</dbReference>
<dbReference type="PANTHER" id="PTHR35037">
    <property type="entry name" value="C-TERMINAL REGION OF AIDA-LIKE PROTEIN"/>
    <property type="match status" value="1"/>
</dbReference>
<proteinExistence type="predicted"/>
<reference evidence="4 5" key="1">
    <citation type="submission" date="2017-02" db="EMBL/GenBank/DDBJ databases">
        <title>Genomic diversity within the haloalkaliphilic genus Thioalkalivibrio.</title>
        <authorList>
            <person name="Ahn A.-C."/>
            <person name="Meier-Kolthoff J."/>
            <person name="Overmars L."/>
            <person name="Richter M."/>
            <person name="Woyke T."/>
            <person name="Sorokin D.Y."/>
            <person name="Muyzer G."/>
        </authorList>
    </citation>
    <scope>NUCLEOTIDE SEQUENCE [LARGE SCALE GENOMIC DNA]</scope>
    <source>
        <strain evidence="4 5">HL17</strain>
    </source>
</reference>
<protein>
    <submittedName>
        <fullName evidence="4">Autotransporter outer membrane beta-barrel domain-containing protein</fullName>
    </submittedName>
</protein>
<dbReference type="SUPFAM" id="SSF51126">
    <property type="entry name" value="Pectin lyase-like"/>
    <property type="match status" value="5"/>
</dbReference>
<dbReference type="SUPFAM" id="SSF103515">
    <property type="entry name" value="Autotransporter"/>
    <property type="match status" value="1"/>
</dbReference>
<dbReference type="InterPro" id="IPR011050">
    <property type="entry name" value="Pectin_lyase_fold/virulence"/>
</dbReference>
<organism evidence="4 5">
    <name type="scientific">Thioalkalivibrio halophilus</name>
    <dbReference type="NCBI Taxonomy" id="252474"/>
    <lineage>
        <taxon>Bacteria</taxon>
        <taxon>Pseudomonadati</taxon>
        <taxon>Pseudomonadota</taxon>
        <taxon>Gammaproteobacteria</taxon>
        <taxon>Chromatiales</taxon>
        <taxon>Ectothiorhodospiraceae</taxon>
        <taxon>Thioalkalivibrio</taxon>
    </lineage>
</organism>
<dbReference type="SMART" id="SM00869">
    <property type="entry name" value="Autotransporter"/>
    <property type="match status" value="1"/>
</dbReference>
<dbReference type="Gene3D" id="2.40.128.130">
    <property type="entry name" value="Autotransporter beta-domain"/>
    <property type="match status" value="1"/>
</dbReference>
<dbReference type="InterPro" id="IPR013425">
    <property type="entry name" value="Autotrns_rpt"/>
</dbReference>
<name>A0A1V2ZV75_9GAMM</name>
<dbReference type="NCBIfam" id="TIGR04393">
    <property type="entry name" value="rpt_T5SS_PEPC"/>
    <property type="match status" value="4"/>
</dbReference>
<dbReference type="InterPro" id="IPR030895">
    <property type="entry name" value="T5SS_PEPC_rpt"/>
</dbReference>
<dbReference type="Gene3D" id="2.160.20.20">
    <property type="match status" value="2"/>
</dbReference>